<feature type="compositionally biased region" description="Basic and acidic residues" evidence="1">
    <location>
        <begin position="70"/>
        <end position="82"/>
    </location>
</feature>
<evidence type="ECO:0000256" key="1">
    <source>
        <dbReference type="SAM" id="MobiDB-lite"/>
    </source>
</evidence>
<dbReference type="Proteomes" id="UP000489600">
    <property type="component" value="Unassembled WGS sequence"/>
</dbReference>
<sequence length="82" mass="9283">MTLRSGTQLDEVLMPKETGNDVVIEVLKEDKAPSTEVDHETQEEVEIPPEVTRVYKPKIPFPSALKKPKKEKEQAKLKEPVS</sequence>
<reference evidence="2" key="1">
    <citation type="submission" date="2019-07" db="EMBL/GenBank/DDBJ databases">
        <authorList>
            <person name="Dittberner H."/>
        </authorList>
    </citation>
    <scope>NUCLEOTIDE SEQUENCE [LARGE SCALE GENOMIC DNA]</scope>
</reference>
<accession>A0A565AVF6</accession>
<protein>
    <submittedName>
        <fullName evidence="2">Uncharacterized protein</fullName>
    </submittedName>
</protein>
<dbReference type="AlphaFoldDB" id="A0A565AVF6"/>
<dbReference type="EMBL" id="CABITT030000001">
    <property type="protein sequence ID" value="VVA92535.1"/>
    <property type="molecule type" value="Genomic_DNA"/>
</dbReference>
<gene>
    <name evidence="2" type="ORF">ANE_LOCUS2980</name>
</gene>
<keyword evidence="3" id="KW-1185">Reference proteome</keyword>
<feature type="region of interest" description="Disordered" evidence="1">
    <location>
        <begin position="60"/>
        <end position="82"/>
    </location>
</feature>
<evidence type="ECO:0000313" key="3">
    <source>
        <dbReference type="Proteomes" id="UP000489600"/>
    </source>
</evidence>
<evidence type="ECO:0000313" key="2">
    <source>
        <dbReference type="EMBL" id="VVA92535.1"/>
    </source>
</evidence>
<proteinExistence type="predicted"/>
<organism evidence="2 3">
    <name type="scientific">Arabis nemorensis</name>
    <dbReference type="NCBI Taxonomy" id="586526"/>
    <lineage>
        <taxon>Eukaryota</taxon>
        <taxon>Viridiplantae</taxon>
        <taxon>Streptophyta</taxon>
        <taxon>Embryophyta</taxon>
        <taxon>Tracheophyta</taxon>
        <taxon>Spermatophyta</taxon>
        <taxon>Magnoliopsida</taxon>
        <taxon>eudicotyledons</taxon>
        <taxon>Gunneridae</taxon>
        <taxon>Pentapetalae</taxon>
        <taxon>rosids</taxon>
        <taxon>malvids</taxon>
        <taxon>Brassicales</taxon>
        <taxon>Brassicaceae</taxon>
        <taxon>Arabideae</taxon>
        <taxon>Arabis</taxon>
    </lineage>
</organism>
<name>A0A565AVF6_9BRAS</name>
<comment type="caution">
    <text evidence="2">The sequence shown here is derived from an EMBL/GenBank/DDBJ whole genome shotgun (WGS) entry which is preliminary data.</text>
</comment>